<dbReference type="SUPFAM" id="SSF50998">
    <property type="entry name" value="Quinoprotein alcohol dehydrogenase-like"/>
    <property type="match status" value="1"/>
</dbReference>
<evidence type="ECO:0000313" key="4">
    <source>
        <dbReference type="Proteomes" id="UP001158067"/>
    </source>
</evidence>
<name>A0ABY1QH70_9BACT</name>
<dbReference type="RefSeq" id="WP_283434358.1">
    <property type="nucleotide sequence ID" value="NZ_FXUG01000013.1"/>
</dbReference>
<accession>A0ABY1QH70</accession>
<feature type="signal peptide" evidence="1">
    <location>
        <begin position="1"/>
        <end position="26"/>
    </location>
</feature>
<gene>
    <name evidence="3" type="ORF">SAMN06265222_113104</name>
</gene>
<dbReference type="InterPro" id="IPR011047">
    <property type="entry name" value="Quinoprotein_ADH-like_sf"/>
</dbReference>
<feature type="domain" description="Pyrrolo-quinoline quinone repeat" evidence="2">
    <location>
        <begin position="93"/>
        <end position="347"/>
    </location>
</feature>
<keyword evidence="4" id="KW-1185">Reference proteome</keyword>
<sequence length="432" mass="46707">MFMMLKKFAALALAFTIGASSLPAHAEPTDWPQWRGPHRDGQAAPQELAQEWPESGPTLKWQSGKLGRGYSSFSIVDGKLFSMGADDKNSFAVCLDSQSGKVLWKTNISRTGVIGDYNTGWGGGPRSTPTVDGDQVFVLSDIGTVAALAKDTGDLIWSTSLVEDFGGKIPKWGFSESVLVDGDRIMVTPGGDSFIVGLDRQSGEPVWQSKDYDARAQYVSIIKGSVNDVSFYATASGDGIVGFACDSGEKLFENPTTGNPTAVIPTPILSGNLLYHTSAYGAGNSLLKLTGKNDSIDEEQVYHLGGKSMTNHHGGVVLVDKTIYGFTKANGGNWMAQDLETGDTLWEEKIRGNKSGSIAYADGRLYCYNDGDGTLLLLTPDREKFQPVGKLTLPKQTSIPRDRGAIWAHPVIANQTLFIRDQDLIFAYDIKR</sequence>
<keyword evidence="1" id="KW-0732">Signal</keyword>
<reference evidence="3 4" key="1">
    <citation type="submission" date="2017-05" db="EMBL/GenBank/DDBJ databases">
        <authorList>
            <person name="Varghese N."/>
            <person name="Submissions S."/>
        </authorList>
    </citation>
    <scope>NUCLEOTIDE SEQUENCE [LARGE SCALE GENOMIC DNA]</scope>
    <source>
        <strain evidence="3 4">DSM 25457</strain>
    </source>
</reference>
<evidence type="ECO:0000256" key="1">
    <source>
        <dbReference type="SAM" id="SignalP"/>
    </source>
</evidence>
<dbReference type="PANTHER" id="PTHR34512:SF30">
    <property type="entry name" value="OUTER MEMBRANE PROTEIN ASSEMBLY FACTOR BAMB"/>
    <property type="match status" value="1"/>
</dbReference>
<evidence type="ECO:0000313" key="3">
    <source>
        <dbReference type="EMBL" id="SMP70662.1"/>
    </source>
</evidence>
<dbReference type="InterPro" id="IPR002372">
    <property type="entry name" value="PQQ_rpt_dom"/>
</dbReference>
<dbReference type="InterPro" id="IPR015943">
    <property type="entry name" value="WD40/YVTN_repeat-like_dom_sf"/>
</dbReference>
<dbReference type="Pfam" id="PF13360">
    <property type="entry name" value="PQQ_2"/>
    <property type="match status" value="1"/>
</dbReference>
<dbReference type="Gene3D" id="2.130.10.10">
    <property type="entry name" value="YVTN repeat-like/Quinoprotein amine dehydrogenase"/>
    <property type="match status" value="2"/>
</dbReference>
<organism evidence="3 4">
    <name type="scientific">Neorhodopirellula lusitana</name>
    <dbReference type="NCBI Taxonomy" id="445327"/>
    <lineage>
        <taxon>Bacteria</taxon>
        <taxon>Pseudomonadati</taxon>
        <taxon>Planctomycetota</taxon>
        <taxon>Planctomycetia</taxon>
        <taxon>Pirellulales</taxon>
        <taxon>Pirellulaceae</taxon>
        <taxon>Neorhodopirellula</taxon>
    </lineage>
</organism>
<dbReference type="PANTHER" id="PTHR34512">
    <property type="entry name" value="CELL SURFACE PROTEIN"/>
    <property type="match status" value="1"/>
</dbReference>
<dbReference type="SMART" id="SM00564">
    <property type="entry name" value="PQQ"/>
    <property type="match status" value="3"/>
</dbReference>
<proteinExistence type="predicted"/>
<dbReference type="Proteomes" id="UP001158067">
    <property type="component" value="Unassembled WGS sequence"/>
</dbReference>
<evidence type="ECO:0000259" key="2">
    <source>
        <dbReference type="Pfam" id="PF13360"/>
    </source>
</evidence>
<protein>
    <submittedName>
        <fullName evidence="3">Outer membrane protein assembly factor BamB, contains PQQ-like beta-propeller repeat</fullName>
    </submittedName>
</protein>
<dbReference type="InterPro" id="IPR018391">
    <property type="entry name" value="PQQ_b-propeller_rpt"/>
</dbReference>
<feature type="chain" id="PRO_5046917872" evidence="1">
    <location>
        <begin position="27"/>
        <end position="432"/>
    </location>
</feature>
<dbReference type="EMBL" id="FXUG01000013">
    <property type="protein sequence ID" value="SMP70662.1"/>
    <property type="molecule type" value="Genomic_DNA"/>
</dbReference>
<comment type="caution">
    <text evidence="3">The sequence shown here is derived from an EMBL/GenBank/DDBJ whole genome shotgun (WGS) entry which is preliminary data.</text>
</comment>